<name>A0A644XKG3_9ZZZZ</name>
<gene>
    <name evidence="1" type="ORF">SDC9_62709</name>
</gene>
<organism evidence="1">
    <name type="scientific">bioreactor metagenome</name>
    <dbReference type="NCBI Taxonomy" id="1076179"/>
    <lineage>
        <taxon>unclassified sequences</taxon>
        <taxon>metagenomes</taxon>
        <taxon>ecological metagenomes</taxon>
    </lineage>
</organism>
<sequence>MANNSEKLMRNGYTIFSAQESAIQNLIDELARRTQSKLVMVTDSAGDPILHKGELEAKQKMALGALLAGDLAASQETAKVIGQYDSYQLIIREGVESNLFIAEAGKQLILLCLIPASTPLGWSRLLVKEASQQIASIVVTPEELIDSLDLGLNDDFLADKYGDSLSSIWNG</sequence>
<dbReference type="SUPFAM" id="SSF103196">
    <property type="entry name" value="Roadblock/LC7 domain"/>
    <property type="match status" value="1"/>
</dbReference>
<dbReference type="Gene3D" id="3.30.450.30">
    <property type="entry name" value="Dynein light chain 2a, cytoplasmic"/>
    <property type="match status" value="1"/>
</dbReference>
<evidence type="ECO:0008006" key="2">
    <source>
        <dbReference type="Google" id="ProtNLM"/>
    </source>
</evidence>
<dbReference type="AlphaFoldDB" id="A0A644XKG3"/>
<protein>
    <recommendedName>
        <fullName evidence="2">Roadblock/LAMTOR2 domain-containing protein</fullName>
    </recommendedName>
</protein>
<proteinExistence type="predicted"/>
<reference evidence="1" key="1">
    <citation type="submission" date="2019-08" db="EMBL/GenBank/DDBJ databases">
        <authorList>
            <person name="Kucharzyk K."/>
            <person name="Murdoch R.W."/>
            <person name="Higgins S."/>
            <person name="Loffler F."/>
        </authorList>
    </citation>
    <scope>NUCLEOTIDE SEQUENCE</scope>
</reference>
<dbReference type="EMBL" id="VSSQ01002591">
    <property type="protein sequence ID" value="MPM16331.1"/>
    <property type="molecule type" value="Genomic_DNA"/>
</dbReference>
<evidence type="ECO:0000313" key="1">
    <source>
        <dbReference type="EMBL" id="MPM16331.1"/>
    </source>
</evidence>
<comment type="caution">
    <text evidence="1">The sequence shown here is derived from an EMBL/GenBank/DDBJ whole genome shotgun (WGS) entry which is preliminary data.</text>
</comment>
<accession>A0A644XKG3</accession>